<proteinExistence type="predicted"/>
<dbReference type="EMBL" id="ADAS02000008">
    <property type="protein sequence ID" value="OAV98224.1"/>
    <property type="molecule type" value="Genomic_DNA"/>
</dbReference>
<organism evidence="2">
    <name type="scientific">Puccinia triticina (isolate 1-1 / race 1 (BBBD))</name>
    <name type="common">Brown leaf rust fungus</name>
    <dbReference type="NCBI Taxonomy" id="630390"/>
    <lineage>
        <taxon>Eukaryota</taxon>
        <taxon>Fungi</taxon>
        <taxon>Dikarya</taxon>
        <taxon>Basidiomycota</taxon>
        <taxon>Pucciniomycotina</taxon>
        <taxon>Pucciniomycetes</taxon>
        <taxon>Pucciniales</taxon>
        <taxon>Pucciniaceae</taxon>
        <taxon>Puccinia</taxon>
    </lineage>
</organism>
<keyword evidence="4" id="KW-1185">Reference proteome</keyword>
<dbReference type="Proteomes" id="UP000005240">
    <property type="component" value="Unassembled WGS sequence"/>
</dbReference>
<dbReference type="EnsemblFungi" id="PTTG_25713-t43_1">
    <property type="protein sequence ID" value="PTTG_25713-t43_1-p1"/>
    <property type="gene ID" value="PTTG_25713"/>
</dbReference>
<feature type="region of interest" description="Disordered" evidence="1">
    <location>
        <begin position="60"/>
        <end position="107"/>
    </location>
</feature>
<protein>
    <submittedName>
        <fullName evidence="2 3">Uncharacterized protein</fullName>
    </submittedName>
</protein>
<accession>A0A180H0A1</accession>
<evidence type="ECO:0000256" key="1">
    <source>
        <dbReference type="SAM" id="MobiDB-lite"/>
    </source>
</evidence>
<reference evidence="2" key="2">
    <citation type="submission" date="2016-05" db="EMBL/GenBank/DDBJ databases">
        <title>Comparative analysis highlights variable genome content of wheat rusts and divergence of the mating loci.</title>
        <authorList>
            <person name="Cuomo C.A."/>
            <person name="Bakkeren G."/>
            <person name="Szabo L."/>
            <person name="Khalil H."/>
            <person name="Joly D."/>
            <person name="Goldberg J."/>
            <person name="Young S."/>
            <person name="Zeng Q."/>
            <person name="Fellers J."/>
        </authorList>
    </citation>
    <scope>NUCLEOTIDE SEQUENCE [LARGE SCALE GENOMIC DNA]</scope>
    <source>
        <strain evidence="2">1-1 BBBD Race 1</strain>
    </source>
</reference>
<feature type="compositionally biased region" description="Low complexity" evidence="1">
    <location>
        <begin position="18"/>
        <end position="29"/>
    </location>
</feature>
<name>A0A180H0A1_PUCT1</name>
<gene>
    <name evidence="2" type="ORF">PTTG_25713</name>
</gene>
<evidence type="ECO:0000313" key="4">
    <source>
        <dbReference type="Proteomes" id="UP000005240"/>
    </source>
</evidence>
<feature type="region of interest" description="Disordered" evidence="1">
    <location>
        <begin position="1"/>
        <end position="33"/>
    </location>
</feature>
<evidence type="ECO:0000313" key="2">
    <source>
        <dbReference type="EMBL" id="OAV98224.1"/>
    </source>
</evidence>
<reference evidence="3 4" key="3">
    <citation type="journal article" date="2017" name="G3 (Bethesda)">
        <title>Comparative analysis highlights variable genome content of wheat rusts and divergence of the mating loci.</title>
        <authorList>
            <person name="Cuomo C.A."/>
            <person name="Bakkeren G."/>
            <person name="Khalil H.B."/>
            <person name="Panwar V."/>
            <person name="Joly D."/>
            <person name="Linning R."/>
            <person name="Sakthikumar S."/>
            <person name="Song X."/>
            <person name="Adiconis X."/>
            <person name="Fan L."/>
            <person name="Goldberg J.M."/>
            <person name="Levin J.Z."/>
            <person name="Young S."/>
            <person name="Zeng Q."/>
            <person name="Anikster Y."/>
            <person name="Bruce M."/>
            <person name="Wang M."/>
            <person name="Yin C."/>
            <person name="McCallum B."/>
            <person name="Szabo L.J."/>
            <person name="Hulbert S."/>
            <person name="Chen X."/>
            <person name="Fellers J.P."/>
        </authorList>
    </citation>
    <scope>NUCLEOTIDE SEQUENCE</scope>
    <source>
        <strain evidence="3">isolate 1-1 / race 1 (BBBD)</strain>
        <strain evidence="4">Isolate 1-1 / race 1 (BBBD)</strain>
    </source>
</reference>
<dbReference type="VEuPathDB" id="FungiDB:PTTG_25713"/>
<dbReference type="AlphaFoldDB" id="A0A180H0A1"/>
<sequence length="224" mass="24554">MAHGERPGANSDPPPNAPQASSSAPGPQAENSFVAQLQSLMLTLQQANLDAQPAADTRALAAQKAAEEQARALPNSSSGRGGTGKGKRRALCPTAGDPDPFRKSDGPSYIGPYQETKAFLAWIQALEIFFNTKKVTVTNNKIRIASTLIKETNILLVYLNKARKHLKKPWNKFKQTLFEAALPVRWRQGLTTKMDEFAMLYIDQLFFIPLGTFVCVPCLLNTLL</sequence>
<reference evidence="3" key="4">
    <citation type="submission" date="2025-05" db="UniProtKB">
        <authorList>
            <consortium name="EnsemblFungi"/>
        </authorList>
    </citation>
    <scope>IDENTIFICATION</scope>
    <source>
        <strain evidence="3">isolate 1-1 / race 1 (BBBD)</strain>
    </source>
</reference>
<evidence type="ECO:0000313" key="3">
    <source>
        <dbReference type="EnsemblFungi" id="PTTG_25713-t43_1-p1"/>
    </source>
</evidence>
<reference evidence="2" key="1">
    <citation type="submission" date="2009-11" db="EMBL/GenBank/DDBJ databases">
        <authorList>
            <consortium name="The Broad Institute Genome Sequencing Platform"/>
            <person name="Ward D."/>
            <person name="Feldgarden M."/>
            <person name="Earl A."/>
            <person name="Young S.K."/>
            <person name="Zeng Q."/>
            <person name="Koehrsen M."/>
            <person name="Alvarado L."/>
            <person name="Berlin A."/>
            <person name="Bochicchio J."/>
            <person name="Borenstein D."/>
            <person name="Chapman S.B."/>
            <person name="Chen Z."/>
            <person name="Engels R."/>
            <person name="Freedman E."/>
            <person name="Gellesch M."/>
            <person name="Goldberg J."/>
            <person name="Griggs A."/>
            <person name="Gujja S."/>
            <person name="Heilman E."/>
            <person name="Heiman D."/>
            <person name="Hepburn T."/>
            <person name="Howarth C."/>
            <person name="Jen D."/>
            <person name="Larson L."/>
            <person name="Lewis B."/>
            <person name="Mehta T."/>
            <person name="Park D."/>
            <person name="Pearson M."/>
            <person name="Roberts A."/>
            <person name="Saif S."/>
            <person name="Shea T."/>
            <person name="Shenoy N."/>
            <person name="Sisk P."/>
            <person name="Stolte C."/>
            <person name="Sykes S."/>
            <person name="Thomson T."/>
            <person name="Walk T."/>
            <person name="White J."/>
            <person name="Yandava C."/>
            <person name="Izard J."/>
            <person name="Baranova O.V."/>
            <person name="Blanton J.M."/>
            <person name="Tanner A.C."/>
            <person name="Dewhirst F.E."/>
            <person name="Haas B."/>
            <person name="Nusbaum C."/>
            <person name="Birren B."/>
        </authorList>
    </citation>
    <scope>NUCLEOTIDE SEQUENCE [LARGE SCALE GENOMIC DNA]</scope>
    <source>
        <strain evidence="2">1-1 BBBD Race 1</strain>
    </source>
</reference>